<feature type="binding site" evidence="13">
    <location>
        <position position="225"/>
    </location>
    <ligand>
        <name>Ca(2+)</name>
        <dbReference type="ChEBI" id="CHEBI:29108"/>
    </ligand>
</feature>
<dbReference type="Pfam" id="PF09298">
    <property type="entry name" value="FAA_hydrolase_N"/>
    <property type="match status" value="1"/>
</dbReference>
<keyword evidence="8 13" id="KW-0460">Magnesium</keyword>
<feature type="domain" description="Fumarylacetoacetase-like C-terminal" evidence="14">
    <location>
        <begin position="121"/>
        <end position="382"/>
    </location>
</feature>
<comment type="cofactor">
    <cofactor evidence="2 13">
        <name>Mg(2+)</name>
        <dbReference type="ChEBI" id="CHEBI:18420"/>
    </cofactor>
</comment>
<evidence type="ECO:0000256" key="13">
    <source>
        <dbReference type="PIRSR" id="PIRSR605959-3"/>
    </source>
</evidence>
<evidence type="ECO:0000259" key="14">
    <source>
        <dbReference type="Pfam" id="PF01557"/>
    </source>
</evidence>
<accession>A0A895XR83</accession>
<feature type="domain" description="Fumarylacetoacetase N-terminal" evidence="15">
    <location>
        <begin position="15"/>
        <end position="112"/>
    </location>
</feature>
<dbReference type="NCBIfam" id="TIGR01266">
    <property type="entry name" value="fum_ac_acetase"/>
    <property type="match status" value="1"/>
</dbReference>
<gene>
    <name evidence="16" type="primary">fahA</name>
    <name evidence="16" type="ORF">JQS30_01730</name>
</gene>
<sequence>MSWVPGADESPYNIHNLPYGVFSTAEDPTPRIGVRIGDFVFDMKLAVRAGNCQDCPTCTALQDQVLNRFMSLGRQMWTKVRTQVHDALTEPSMREVASSWLVPIEEAQMHLPFLVTDFTDFHSSEHHTANLGHIFRPGAEALPANWKYQPLGYQGRAATVMPNGTAITRPHGQRIVEDRVDFGPSFSLDIEAEVGFVVGSANPLGTGISPDEFKEHVFGVVLLNDWSARDLQAWENTPLGPFTGKSFATTMSSWVTPLDALAPAMTTAPPQGPETPAYLKEADRYAYDVRLSVQWNGTEVARPNLRQMYWTPAQQLAHLTSNGAMVRPGDLFGSGTVSGPTKGERGCFMELTWGGQEPVMLADGTPRTYLRDGDTVRIEATAPGPKGTSIALGEVEGTIGPARHG</sequence>
<dbReference type="SUPFAM" id="SSF56529">
    <property type="entry name" value="FAH"/>
    <property type="match status" value="1"/>
</dbReference>
<feature type="binding site" evidence="13">
    <location>
        <position position="245"/>
    </location>
    <ligand>
        <name>Mg(2+)</name>
        <dbReference type="ChEBI" id="CHEBI:18420"/>
    </ligand>
</feature>
<evidence type="ECO:0000313" key="17">
    <source>
        <dbReference type="Proteomes" id="UP000662939"/>
    </source>
</evidence>
<evidence type="ECO:0000256" key="7">
    <source>
        <dbReference type="ARBA" id="ARBA00022837"/>
    </source>
</evidence>
<dbReference type="Pfam" id="PF01557">
    <property type="entry name" value="FAA_hydrolase"/>
    <property type="match status" value="1"/>
</dbReference>
<dbReference type="InterPro" id="IPR005959">
    <property type="entry name" value="Fumarylacetoacetase"/>
</dbReference>
<feature type="binding site" evidence="13">
    <location>
        <position position="120"/>
    </location>
    <ligand>
        <name>Ca(2+)</name>
        <dbReference type="ChEBI" id="CHEBI:29108"/>
    </ligand>
</feature>
<evidence type="ECO:0000256" key="8">
    <source>
        <dbReference type="ARBA" id="ARBA00022842"/>
    </source>
</evidence>
<evidence type="ECO:0000259" key="15">
    <source>
        <dbReference type="Pfam" id="PF09298"/>
    </source>
</evidence>
<dbReference type="GO" id="GO:0006572">
    <property type="term" value="P:L-tyrosine catabolic process"/>
    <property type="evidence" value="ECO:0007669"/>
    <property type="project" value="UniProtKB-KW"/>
</dbReference>
<evidence type="ECO:0000313" key="16">
    <source>
        <dbReference type="EMBL" id="QSB05675.1"/>
    </source>
</evidence>
<dbReference type="EMBL" id="CP070496">
    <property type="protein sequence ID" value="QSB05675.1"/>
    <property type="molecule type" value="Genomic_DNA"/>
</dbReference>
<feature type="binding site" evidence="12">
    <location>
        <position position="136"/>
    </location>
    <ligand>
        <name>substrate</name>
    </ligand>
</feature>
<dbReference type="PANTHER" id="PTHR43069:SF2">
    <property type="entry name" value="FUMARYLACETOACETASE"/>
    <property type="match status" value="1"/>
</dbReference>
<evidence type="ECO:0000256" key="11">
    <source>
        <dbReference type="PIRSR" id="PIRSR605959-1"/>
    </source>
</evidence>
<comment type="pathway">
    <text evidence="3">Amino-acid degradation; L-phenylalanine degradation; acetoacetate and fumarate from L-phenylalanine: step 6/6.</text>
</comment>
<evidence type="ECO:0000256" key="2">
    <source>
        <dbReference type="ARBA" id="ARBA00001946"/>
    </source>
</evidence>
<feature type="binding site" evidence="12">
    <location>
        <position position="232"/>
    </location>
    <ligand>
        <name>substrate</name>
    </ligand>
</feature>
<comment type="cofactor">
    <cofactor evidence="1 13">
        <name>Ca(2+)</name>
        <dbReference type="ChEBI" id="CHEBI:29108"/>
    </cofactor>
</comment>
<dbReference type="Proteomes" id="UP000662939">
    <property type="component" value="Chromosome"/>
</dbReference>
<name>A0A895XR83_9ACTN</name>
<feature type="binding site" evidence="13">
    <location>
        <position position="249"/>
    </location>
    <ligand>
        <name>Mg(2+)</name>
        <dbReference type="ChEBI" id="CHEBI:18420"/>
    </ligand>
</feature>
<protein>
    <recommendedName>
        <fullName evidence="4">fumarylacetoacetase</fullName>
        <ecNumber evidence="4">3.7.1.2</ecNumber>
    </recommendedName>
</protein>
<evidence type="ECO:0000256" key="10">
    <source>
        <dbReference type="ARBA" id="ARBA00023232"/>
    </source>
</evidence>
<organism evidence="16 17">
    <name type="scientific">Natronoglycomyces albus</name>
    <dbReference type="NCBI Taxonomy" id="2811108"/>
    <lineage>
        <taxon>Bacteria</taxon>
        <taxon>Bacillati</taxon>
        <taxon>Actinomycetota</taxon>
        <taxon>Actinomycetes</taxon>
        <taxon>Glycomycetales</taxon>
        <taxon>Glycomycetaceae</taxon>
        <taxon>Natronoglycomyces</taxon>
    </lineage>
</organism>
<reference evidence="16" key="1">
    <citation type="submission" date="2021-02" db="EMBL/GenBank/DDBJ databases">
        <title>Natronoglycomyces albus gen. nov., sp. nov, a haloalkaliphilic actinobacterium from a soda solonchak soil.</title>
        <authorList>
            <person name="Sorokin D.Y."/>
            <person name="Khijniak T.V."/>
            <person name="Zakharycheva A.P."/>
            <person name="Boueva O.V."/>
            <person name="Ariskina E.V."/>
            <person name="Hahnke R.L."/>
            <person name="Bunk B."/>
            <person name="Sproer C."/>
            <person name="Schumann P."/>
            <person name="Evtushenko L.I."/>
            <person name="Kublanov I.V."/>
        </authorList>
    </citation>
    <scope>NUCLEOTIDE SEQUENCE</scope>
    <source>
        <strain evidence="16">DSM 106290</strain>
    </source>
</reference>
<keyword evidence="6 16" id="KW-0378">Hydrolase</keyword>
<dbReference type="EC" id="3.7.1.2" evidence="4"/>
<dbReference type="PANTHER" id="PTHR43069">
    <property type="entry name" value="FUMARYLACETOACETASE"/>
    <property type="match status" value="1"/>
</dbReference>
<dbReference type="SUPFAM" id="SSF63433">
    <property type="entry name" value="Fumarylacetoacetate hydrolase, FAH, N-terminal domain"/>
    <property type="match status" value="1"/>
</dbReference>
<dbReference type="Gene3D" id="3.90.850.10">
    <property type="entry name" value="Fumarylacetoacetase-like, C-terminal domain"/>
    <property type="match status" value="1"/>
</dbReference>
<dbReference type="InterPro" id="IPR036462">
    <property type="entry name" value="Fumarylacetoacetase_N_sf"/>
</dbReference>
<evidence type="ECO:0000256" key="5">
    <source>
        <dbReference type="ARBA" id="ARBA00022723"/>
    </source>
</evidence>
<dbReference type="GO" id="GO:1902000">
    <property type="term" value="P:homogentisate catabolic process"/>
    <property type="evidence" value="ECO:0007669"/>
    <property type="project" value="TreeGrafter"/>
</dbReference>
<evidence type="ECO:0000256" key="1">
    <source>
        <dbReference type="ARBA" id="ARBA00001913"/>
    </source>
</evidence>
<feature type="binding site" evidence="13">
    <location>
        <position position="191"/>
    </location>
    <ligand>
        <name>Ca(2+)</name>
        <dbReference type="ChEBI" id="CHEBI:29108"/>
    </ligand>
</feature>
<evidence type="ECO:0000256" key="3">
    <source>
        <dbReference type="ARBA" id="ARBA00004782"/>
    </source>
</evidence>
<dbReference type="AlphaFoldDB" id="A0A895XR83"/>
<dbReference type="Gene3D" id="2.30.30.230">
    <property type="entry name" value="Fumarylacetoacetase, N-terminal domain"/>
    <property type="match status" value="1"/>
</dbReference>
<keyword evidence="17" id="KW-1185">Reference proteome</keyword>
<dbReference type="InterPro" id="IPR015377">
    <property type="entry name" value="Fumarylacetoacetase_N"/>
</dbReference>
<evidence type="ECO:0000256" key="9">
    <source>
        <dbReference type="ARBA" id="ARBA00022878"/>
    </source>
</evidence>
<keyword evidence="5 13" id="KW-0479">Metal-binding</keyword>
<dbReference type="InterPro" id="IPR036663">
    <property type="entry name" value="Fumarylacetoacetase_C_sf"/>
</dbReference>
<feature type="active site" description="Proton acceptor" evidence="11">
    <location>
        <position position="127"/>
    </location>
</feature>
<proteinExistence type="predicted"/>
<dbReference type="KEGG" id="nav:JQS30_01730"/>
<feature type="binding site" evidence="13">
    <location>
        <position position="225"/>
    </location>
    <ligand>
        <name>Mg(2+)</name>
        <dbReference type="ChEBI" id="CHEBI:18420"/>
    </ligand>
</feature>
<evidence type="ECO:0000256" key="12">
    <source>
        <dbReference type="PIRSR" id="PIRSR605959-2"/>
    </source>
</evidence>
<feature type="binding site" evidence="12">
    <location>
        <position position="336"/>
    </location>
    <ligand>
        <name>substrate</name>
    </ligand>
</feature>
<keyword evidence="10" id="KW-0585">Phenylalanine catabolism</keyword>
<evidence type="ECO:0000256" key="4">
    <source>
        <dbReference type="ARBA" id="ARBA00012094"/>
    </source>
</evidence>
<feature type="binding site" evidence="13">
    <location>
        <position position="193"/>
    </location>
    <ligand>
        <name>Ca(2+)</name>
        <dbReference type="ChEBI" id="CHEBI:29108"/>
    </ligand>
</feature>
<dbReference type="InterPro" id="IPR011234">
    <property type="entry name" value="Fumarylacetoacetase-like_C"/>
</dbReference>
<evidence type="ECO:0000256" key="6">
    <source>
        <dbReference type="ARBA" id="ARBA00022801"/>
    </source>
</evidence>
<dbReference type="RefSeq" id="WP_213171687.1">
    <property type="nucleotide sequence ID" value="NZ_CP070496.1"/>
</dbReference>
<dbReference type="GO" id="GO:0004334">
    <property type="term" value="F:fumarylacetoacetase activity"/>
    <property type="evidence" value="ECO:0007669"/>
    <property type="project" value="UniProtKB-EC"/>
</dbReference>
<keyword evidence="7 13" id="KW-0106">Calcium</keyword>
<dbReference type="GO" id="GO:0046872">
    <property type="term" value="F:metal ion binding"/>
    <property type="evidence" value="ECO:0007669"/>
    <property type="project" value="UniProtKB-KW"/>
</dbReference>
<keyword evidence="9" id="KW-0828">Tyrosine catabolism</keyword>
<dbReference type="UniPathway" id="UPA00139">
    <property type="reaction ID" value="UER00341"/>
</dbReference>
<dbReference type="GO" id="GO:0006559">
    <property type="term" value="P:L-phenylalanine catabolic process"/>
    <property type="evidence" value="ECO:0007669"/>
    <property type="project" value="UniProtKB-UniPathway"/>
</dbReference>